<dbReference type="Pfam" id="PF23899">
    <property type="entry name" value="SU10_portal"/>
    <property type="match status" value="1"/>
</dbReference>
<feature type="coiled-coil region" evidence="1">
    <location>
        <begin position="610"/>
        <end position="667"/>
    </location>
</feature>
<dbReference type="EMBL" id="DNAN01000605">
    <property type="protein sequence ID" value="HAW77461.1"/>
    <property type="molecule type" value="Genomic_DNA"/>
</dbReference>
<comment type="caution">
    <text evidence="2">The sequence shown here is derived from an EMBL/GenBank/DDBJ whole genome shotgun (WGS) entry which is preliminary data.</text>
</comment>
<proteinExistence type="predicted"/>
<evidence type="ECO:0008006" key="4">
    <source>
        <dbReference type="Google" id="ProtNLM"/>
    </source>
</evidence>
<evidence type="ECO:0000313" key="2">
    <source>
        <dbReference type="EMBL" id="HAW77461.1"/>
    </source>
</evidence>
<reference evidence="2 3" key="1">
    <citation type="journal article" date="2018" name="Nat. Biotechnol.">
        <title>A standardized bacterial taxonomy based on genome phylogeny substantially revises the tree of life.</title>
        <authorList>
            <person name="Parks D.H."/>
            <person name="Chuvochina M."/>
            <person name="Waite D.W."/>
            <person name="Rinke C."/>
            <person name="Skarshewski A."/>
            <person name="Chaumeil P.A."/>
            <person name="Hugenholtz P."/>
        </authorList>
    </citation>
    <scope>NUCLEOTIDE SEQUENCE [LARGE SCALE GENOMIC DNA]</scope>
    <source>
        <strain evidence="2">UBA11978</strain>
    </source>
</reference>
<dbReference type="Proteomes" id="UP000263517">
    <property type="component" value="Unassembled WGS sequence"/>
</dbReference>
<organism evidence="2 3">
    <name type="scientific">Alteromonas australica</name>
    <dbReference type="NCBI Taxonomy" id="589873"/>
    <lineage>
        <taxon>Bacteria</taxon>
        <taxon>Pseudomonadati</taxon>
        <taxon>Pseudomonadota</taxon>
        <taxon>Gammaproteobacteria</taxon>
        <taxon>Alteromonadales</taxon>
        <taxon>Alteromonadaceae</taxon>
        <taxon>Alteromonas/Salinimonas group</taxon>
        <taxon>Alteromonas</taxon>
    </lineage>
</organism>
<dbReference type="InterPro" id="IPR056909">
    <property type="entry name" value="SU10_portal"/>
</dbReference>
<sequence length="688" mass="76311">MAEKLTDEDVGNLISLEISDALDNYDTEYSADRIKALDYYLAEPFGNEVEGKSQVVDTTVSDVVEQIMPSLMRVFCGSDKYVRFSPRNAEDAELAEQASDYVNYIIAHDNNGYKIIDTWIRDSLLFKIGCVKFYYDDTTTVEEETYENLNDAELALLLNNPDVEVVEQSTNVTNVTMMDGAEVAAAESFDMKVKVTRKSGKVRIENVPPEEFLFNRRAKSLEDARFVCHRTTMTVSELISMGYDEDEIREHVGSTRVELEEERDVRFGDIGSGSDVSPADDSQQEVAVFDSVILMDFDGDGIAERRRVLSIGDAGTHVLENEVTDHIPFAVISPINMPHRLIGRSIFDLTKDVQQIKSVLMRQYLDATYLTVNPRTVAIEGQVNLDDLLDGTAGGVIRARNAGAVQMLGGQGVGGEVLPLLKFMDDIKGNRTGITAASAGLDPNALQSTTASAVAATVKGAGQKIESFCRNIAEGGMKDLFKGILLLTTKYQQNERVIRLRNKFVPIDPREWDSEFDVVVNVGLGTADDEQKIAFLTQIAAKQEAILEKLGPENPLCNLQQYATTLREIAEMGGFKDSGKFFNDPQMVVQMVEQKKAQAAQQSQQPNPQMQMLQLEQQKAQADIEIARQKAEADIAIKREKAAADLRLAEQKQAAELEMRREELSLESQLRAAKAITDAEISTNLPRV</sequence>
<keyword evidence="1" id="KW-0175">Coiled coil</keyword>
<evidence type="ECO:0000313" key="3">
    <source>
        <dbReference type="Proteomes" id="UP000263517"/>
    </source>
</evidence>
<protein>
    <recommendedName>
        <fullName evidence="4">Portal protein</fullName>
    </recommendedName>
</protein>
<dbReference type="AlphaFoldDB" id="A0A350P844"/>
<name>A0A350P844_9ALTE</name>
<evidence type="ECO:0000256" key="1">
    <source>
        <dbReference type="SAM" id="Coils"/>
    </source>
</evidence>
<gene>
    <name evidence="2" type="ORF">DCW74_17215</name>
</gene>
<accession>A0A350P844</accession>